<dbReference type="EMBL" id="LN847036">
    <property type="protein sequence ID" value="CRI42334.1"/>
    <property type="molecule type" value="Genomic_DNA"/>
</dbReference>
<dbReference type="AlphaFoldDB" id="A0A0F7WL39"/>
<dbReference type="RefSeq" id="WP_010882860.1">
    <property type="nucleotide sequence ID" value="NZ_CP160064.1"/>
</dbReference>
<evidence type="ECO:0000313" key="11">
    <source>
        <dbReference type="EMBL" id="CRI51361.1"/>
    </source>
</evidence>
<evidence type="ECO:0000313" key="9">
    <source>
        <dbReference type="EMBL" id="CRI49106.1"/>
    </source>
</evidence>
<evidence type="ECO:0000313" key="14">
    <source>
        <dbReference type="Proteomes" id="UP000000801"/>
    </source>
</evidence>
<dbReference type="EMBL" id="LN847244">
    <property type="protein sequence ID" value="CRI49106.1"/>
    <property type="molecule type" value="Genomic_DNA"/>
</dbReference>
<dbReference type="EMBL" id="LN847240">
    <property type="protein sequence ID" value="CRI50236.1"/>
    <property type="molecule type" value="Genomic_DNA"/>
</dbReference>
<dbReference type="EMBL" id="LN847127">
    <property type="protein sequence ID" value="CRI43445.1"/>
    <property type="molecule type" value="Genomic_DNA"/>
</dbReference>
<dbReference type="Proteomes" id="UP000000801">
    <property type="component" value="Chromosome"/>
</dbReference>
<dbReference type="PATRIC" id="fig|115713.3.peg.235"/>
<evidence type="ECO:0000313" key="5">
    <source>
        <dbReference type="EMBL" id="CRI42334.1"/>
    </source>
</evidence>
<protein>
    <submittedName>
        <fullName evidence="2">Uncharacterized protein</fullName>
    </submittedName>
</protein>
<reference evidence="2" key="2">
    <citation type="submission" date="2015-05" db="EMBL/GenBank/DDBJ databases">
        <authorList>
            <person name="Rattei Thomas"/>
        </authorList>
    </citation>
    <scope>NUCLEOTIDE SEQUENCE</scope>
    <source>
        <strain evidence="2">CV15</strain>
        <strain evidence="3">CWL029c</strain>
        <strain evidence="5">DC9</strain>
        <strain evidence="4">GiD</strain>
        <strain evidence="6">H12</strain>
        <strain evidence="7">MUL2216</strain>
        <strain evidence="8">Panola</strain>
        <strain evidence="10">PB1</strain>
        <strain evidence="9">U1271</strain>
        <strain evidence="11">UZG1</strain>
        <strain evidence="12">Wien2</strain>
        <strain evidence="13">YK41</strain>
    </source>
</reference>
<accession>A0A0F7WL39</accession>
<evidence type="ECO:0000313" key="12">
    <source>
        <dbReference type="EMBL" id="CRI52493.1"/>
    </source>
</evidence>
<evidence type="ECO:0000313" key="13">
    <source>
        <dbReference type="EMBL" id="CRI72853.1"/>
    </source>
</evidence>
<gene>
    <name evidence="1" type="ordered locus">CPn_0209</name>
    <name evidence="2" type="ORF">BN1224_CV15_B_01430</name>
    <name evidence="5" type="ORF">BN1224_DC9_BD_00100</name>
    <name evidence="4" type="ORF">BN1224_GiD_A_02170</name>
    <name evidence="6" type="ORF">BN1224_H12_BN_00100</name>
    <name evidence="7" type="ORF">BN1224_MUL2216_D_00620</name>
    <name evidence="8" type="ORF">BN1224_Panola_E_00280</name>
    <name evidence="10" type="ORF">BN1224_PB1_B_02050</name>
    <name evidence="9" type="ORF">BN1224_U1271_C_00460</name>
    <name evidence="11" type="ORF">BN1224_UZG1_A_02160</name>
    <name evidence="12" type="ORF">BN1224_Wien2_C_00280</name>
    <name evidence="13" type="ORF">BN1224_YK41_AV_00060</name>
    <name evidence="3" type="ORF">CWL029c_C_00460</name>
</gene>
<evidence type="ECO:0000313" key="2">
    <source>
        <dbReference type="EMBL" id="CRI37820.1"/>
    </source>
</evidence>
<dbReference type="KEGG" id="cpn:CPn_0209"/>
<dbReference type="EMBL" id="LN847250">
    <property type="protein sequence ID" value="CRI52493.1"/>
    <property type="molecule type" value="Genomic_DNA"/>
</dbReference>
<evidence type="ECO:0000313" key="4">
    <source>
        <dbReference type="EMBL" id="CRI41216.1"/>
    </source>
</evidence>
<dbReference type="EMBL" id="LN847225">
    <property type="protein sequence ID" value="CRI45682.1"/>
    <property type="molecule type" value="Genomic_DNA"/>
</dbReference>
<dbReference type="GeneID" id="45050255"/>
<evidence type="ECO:0000313" key="10">
    <source>
        <dbReference type="EMBL" id="CRI50236.1"/>
    </source>
</evidence>
<dbReference type="EMBL" id="LN847231">
    <property type="protein sequence ID" value="CRI46811.1"/>
    <property type="molecule type" value="Genomic_DNA"/>
</dbReference>
<dbReference type="InterPro" id="IPR006974">
    <property type="entry name" value="DUF648"/>
</dbReference>
<evidence type="ECO:0000313" key="3">
    <source>
        <dbReference type="EMBL" id="CRI40086.1"/>
    </source>
</evidence>
<sequence length="79" mass="9196">METYSFSTELQKNTSLYIMEKLDSYFSFQGKRTRVIAITPAGLAIAYEQNIHLSMTVKILKVLSFPRSLLRTTSLWYRP</sequence>
<name>A0A0F7WL39_CHLPN</name>
<evidence type="ECO:0000313" key="6">
    <source>
        <dbReference type="EMBL" id="CRI43445.1"/>
    </source>
</evidence>
<dbReference type="Pfam" id="PF04890">
    <property type="entry name" value="DUF648"/>
    <property type="match status" value="1"/>
</dbReference>
<dbReference type="EMBL" id="LN847008">
    <property type="protein sequence ID" value="CRI41216.1"/>
    <property type="molecule type" value="Genomic_DNA"/>
</dbReference>
<evidence type="ECO:0000313" key="7">
    <source>
        <dbReference type="EMBL" id="CRI45682.1"/>
    </source>
</evidence>
<reference evidence="1 14" key="1">
    <citation type="journal article" date="1999" name="Nat. Genet.">
        <title>Comparative genomes of Chlamydia pneumoniae and C. trachomatis.</title>
        <authorList>
            <person name="Kalman S."/>
            <person name="Mitchell W."/>
            <person name="Marathe R."/>
            <person name="Lammel C."/>
            <person name="Fan J."/>
            <person name="Hyman R.W."/>
            <person name="Olinger L."/>
            <person name="Grimwood J."/>
            <person name="Davis R.W."/>
            <person name="Stephens R.S."/>
        </authorList>
    </citation>
    <scope>NUCLEOTIDE SEQUENCE [LARGE SCALE GENOMIC DNA]</scope>
    <source>
        <strain evidence="1 14">CWL029</strain>
    </source>
</reference>
<dbReference type="EMBL" id="LN846998">
    <property type="protein sequence ID" value="CRI37820.1"/>
    <property type="molecule type" value="Genomic_DNA"/>
</dbReference>
<dbReference type="EMBL" id="LN847245">
    <property type="protein sequence ID" value="CRI51361.1"/>
    <property type="molecule type" value="Genomic_DNA"/>
</dbReference>
<dbReference type="OrthoDB" id="17052at2"/>
<dbReference type="EMBL" id="LN849025">
    <property type="protein sequence ID" value="CRI72853.1"/>
    <property type="molecule type" value="Genomic_DNA"/>
</dbReference>
<dbReference type="EMBL" id="LN847003">
    <property type="protein sequence ID" value="CRI40086.1"/>
    <property type="molecule type" value="Genomic_DNA"/>
</dbReference>
<evidence type="ECO:0000313" key="1">
    <source>
        <dbReference type="EMBL" id="AAD18362.1"/>
    </source>
</evidence>
<organism evidence="2">
    <name type="scientific">Chlamydia pneumoniae</name>
    <name type="common">Chlamydophila pneumoniae</name>
    <dbReference type="NCBI Taxonomy" id="83558"/>
    <lineage>
        <taxon>Bacteria</taxon>
        <taxon>Pseudomonadati</taxon>
        <taxon>Chlamydiota</taxon>
        <taxon>Chlamydiia</taxon>
        <taxon>Chlamydiales</taxon>
        <taxon>Chlamydiaceae</taxon>
        <taxon>Chlamydia/Chlamydophila group</taxon>
        <taxon>Chlamydia</taxon>
    </lineage>
</organism>
<evidence type="ECO:0000313" key="8">
    <source>
        <dbReference type="EMBL" id="CRI46811.1"/>
    </source>
</evidence>
<dbReference type="EMBL" id="AE001363">
    <property type="protein sequence ID" value="AAD18362.1"/>
    <property type="molecule type" value="Genomic_DNA"/>
</dbReference>
<proteinExistence type="predicted"/>
<dbReference type="HOGENOM" id="CLU_2599669_0_0_0"/>